<dbReference type="EMBL" id="JAPFFF010000001">
    <property type="protein sequence ID" value="KAK8899060.1"/>
    <property type="molecule type" value="Genomic_DNA"/>
</dbReference>
<dbReference type="SMART" id="SM00332">
    <property type="entry name" value="PP2Cc"/>
    <property type="match status" value="1"/>
</dbReference>
<dbReference type="PROSITE" id="PS51450">
    <property type="entry name" value="LRR"/>
    <property type="match status" value="5"/>
</dbReference>
<dbReference type="Pfam" id="PF13855">
    <property type="entry name" value="LRR_8"/>
    <property type="match status" value="1"/>
</dbReference>
<dbReference type="Proteomes" id="UP001470230">
    <property type="component" value="Unassembled WGS sequence"/>
</dbReference>
<dbReference type="InterPro" id="IPR001611">
    <property type="entry name" value="Leu-rich_rpt"/>
</dbReference>
<dbReference type="SMART" id="SM00365">
    <property type="entry name" value="LRR_SD22"/>
    <property type="match status" value="5"/>
</dbReference>
<evidence type="ECO:0000256" key="1">
    <source>
        <dbReference type="ARBA" id="ARBA00022614"/>
    </source>
</evidence>
<evidence type="ECO:0000313" key="5">
    <source>
        <dbReference type="Proteomes" id="UP001470230"/>
    </source>
</evidence>
<dbReference type="InterPro" id="IPR001932">
    <property type="entry name" value="PPM-type_phosphatase-like_dom"/>
</dbReference>
<feature type="domain" description="PPM-type phosphatase" evidence="3">
    <location>
        <begin position="621"/>
        <end position="852"/>
    </location>
</feature>
<dbReference type="InterPro" id="IPR036457">
    <property type="entry name" value="PPM-type-like_dom_sf"/>
</dbReference>
<dbReference type="InterPro" id="IPR003591">
    <property type="entry name" value="Leu-rich_rpt_typical-subtyp"/>
</dbReference>
<evidence type="ECO:0000259" key="3">
    <source>
        <dbReference type="PROSITE" id="PS51746"/>
    </source>
</evidence>
<dbReference type="PANTHER" id="PTHR48051:SF1">
    <property type="entry name" value="RAS SUPPRESSOR PROTEIN 1"/>
    <property type="match status" value="1"/>
</dbReference>
<dbReference type="Gene3D" id="3.60.40.10">
    <property type="entry name" value="PPM-type phosphatase domain"/>
    <property type="match status" value="1"/>
</dbReference>
<dbReference type="PANTHER" id="PTHR48051">
    <property type="match status" value="1"/>
</dbReference>
<keyword evidence="5" id="KW-1185">Reference proteome</keyword>
<keyword evidence="2" id="KW-0677">Repeat</keyword>
<dbReference type="PROSITE" id="PS51746">
    <property type="entry name" value="PPM_2"/>
    <property type="match status" value="1"/>
</dbReference>
<protein>
    <recommendedName>
        <fullName evidence="3">PPM-type phosphatase domain-containing protein</fullName>
    </recommendedName>
</protein>
<dbReference type="InterPro" id="IPR032675">
    <property type="entry name" value="LRR_dom_sf"/>
</dbReference>
<dbReference type="SMART" id="SM00364">
    <property type="entry name" value="LRR_BAC"/>
    <property type="match status" value="11"/>
</dbReference>
<dbReference type="Pfam" id="PF00481">
    <property type="entry name" value="PP2C"/>
    <property type="match status" value="1"/>
</dbReference>
<evidence type="ECO:0000256" key="2">
    <source>
        <dbReference type="ARBA" id="ARBA00022737"/>
    </source>
</evidence>
<comment type="caution">
    <text evidence="4">The sequence shown here is derived from an EMBL/GenBank/DDBJ whole genome shotgun (WGS) entry which is preliminary data.</text>
</comment>
<name>A0ABR2L9Y7_9EUKA</name>
<dbReference type="InterPro" id="IPR050216">
    <property type="entry name" value="LRR_domain-containing"/>
</dbReference>
<accession>A0ABR2L9Y7</accession>
<reference evidence="4 5" key="1">
    <citation type="submission" date="2024-04" db="EMBL/GenBank/DDBJ databases">
        <title>Tritrichomonas musculus Genome.</title>
        <authorList>
            <person name="Alves-Ferreira E."/>
            <person name="Grigg M."/>
            <person name="Lorenzi H."/>
            <person name="Galac M."/>
        </authorList>
    </citation>
    <scope>NUCLEOTIDE SEQUENCE [LARGE SCALE GENOMIC DNA]</scope>
    <source>
        <strain evidence="4 5">EAF2021</strain>
    </source>
</reference>
<dbReference type="SMART" id="SM00369">
    <property type="entry name" value="LRR_TYP"/>
    <property type="match status" value="11"/>
</dbReference>
<dbReference type="SUPFAM" id="SSF81606">
    <property type="entry name" value="PP2C-like"/>
    <property type="match status" value="1"/>
</dbReference>
<gene>
    <name evidence="4" type="ORF">M9Y10_001359</name>
</gene>
<evidence type="ECO:0000313" key="4">
    <source>
        <dbReference type="EMBL" id="KAK8899060.1"/>
    </source>
</evidence>
<sequence length="871" mass="98325">MKKIFKFFKDKIGNDLTLPILDENKRSLICKNQNLTKFPFRIPRQHPIEAIDISFNEIPEIPPFLSSLKFLDYSNNNLKEIQENNEKAILTYKELNELRISSNMIETIPSSFKSITTLKTFILSNNKIKEFNVPFSNLNLLDLSCNLLTDFKVYLKTLESLNLNFNLLSHIDFISESNVSNLNELLLSGNDLTLFPDNIQLNSLTILNISFNKIQGNLPDFSKITPKLEILDFSYNEISTFPSSLPTTIKLVRGCHNKITEIPPLDKYTSLESLVVEENQIQKISSLPSSINDISFDFNSLNNDDSLEFNLPKINKLLMTNNNLTEIPDFHQCTKVQYFTMSYNCLTDSFDVKNLAKSIIRLDLSCNSIKFVPPELFTSLPELKQLFLFQNEIGELPVELEQSSLTILNVSNNPLTSLPPLPPTLVILCAQGCNFVEFPISRDSMKSAKSLTCIDLSNNSIESIPVTIETDSNGNSKSELKDEDLFLNRIETLFFSCNKLTQFPEFSNSIHQIDLSQNLLQSVSIERRLDNLIDLDISHNKLFELKITEKLPSLSTLKMSHNVLLSFKFSYANFPKLDCLDISHTGIVLDNGQPKKKMRELIRSCSYSISPMMKIFTDDDNVGYAEMKGNRKTMEDALIIRHTNLFDIFGVVDGHAGDRTASLTAFKLPEFIDRFDKNLAIRAIQQLNSFLFNKKVADGATIAFVILKRNSRLISVNIGDTRSFIVKSDGSIINLSIDHKPSDRIELEQIRKKGSFVSIENRTFGILSVSRAIGDFGIRGISALPNVSEHIIAEDDYRVVVACDGVFDVLTNEEVGRIVLSEESPQVAAYKVRNTAYSHLSDDNISVIVANLHSDDENISIETANSSSLLL</sequence>
<organism evidence="4 5">
    <name type="scientific">Tritrichomonas musculus</name>
    <dbReference type="NCBI Taxonomy" id="1915356"/>
    <lineage>
        <taxon>Eukaryota</taxon>
        <taxon>Metamonada</taxon>
        <taxon>Parabasalia</taxon>
        <taxon>Tritrichomonadida</taxon>
        <taxon>Tritrichomonadidae</taxon>
        <taxon>Tritrichomonas</taxon>
    </lineage>
</organism>
<dbReference type="CDD" id="cd00143">
    <property type="entry name" value="PP2Cc"/>
    <property type="match status" value="1"/>
</dbReference>
<keyword evidence="1" id="KW-0433">Leucine-rich repeat</keyword>
<dbReference type="SUPFAM" id="SSF52058">
    <property type="entry name" value="L domain-like"/>
    <property type="match status" value="2"/>
</dbReference>
<proteinExistence type="predicted"/>
<dbReference type="Gene3D" id="3.80.10.10">
    <property type="entry name" value="Ribonuclease Inhibitor"/>
    <property type="match status" value="4"/>
</dbReference>